<evidence type="ECO:0000313" key="1">
    <source>
        <dbReference type="EMBL" id="TCS58959.1"/>
    </source>
</evidence>
<comment type="caution">
    <text evidence="1">The sequence shown here is derived from an EMBL/GenBank/DDBJ whole genome shotgun (WGS) entry which is preliminary data.</text>
</comment>
<accession>A0A4R3J3M0</accession>
<proteinExistence type="predicted"/>
<dbReference type="AlphaFoldDB" id="A0A4R3J3M0"/>
<dbReference type="InterPro" id="IPR027417">
    <property type="entry name" value="P-loop_NTPase"/>
</dbReference>
<dbReference type="Pfam" id="PF05621">
    <property type="entry name" value="TniB"/>
    <property type="match status" value="1"/>
</dbReference>
<sequence>MSATFPTINTTPTALPSINTKLAAVDRLRDKHLSTPRDVQFRSYLDRLLQRDEQGNVIAAPRLYTKNGDARGIAVVEPAGGGKTSLVLHGLKTHPALQPRNAAHQPWVGVRVPSPPTAKSLAIEILHASGYPAASRSNAVTEDDLMRQVRHRFKQRGTAILWIDEAHDLFGAGTRFKVDVFLKTVRNLMQGDGAVSVVLSGIESLWQIASCDAQVTRRYWRLPLADVSPHSDRRALTGVIANFCDAVGMQPPSADDLVDRLVHASRNRFGRCIENILAALEIAALEDANELMINHFAESWGMQEGCAMGQNVFLARHWATIDLGETKLTSAGER</sequence>
<dbReference type="EMBL" id="SLZU01000024">
    <property type="protein sequence ID" value="TCS58959.1"/>
    <property type="molecule type" value="Genomic_DNA"/>
</dbReference>
<dbReference type="Proteomes" id="UP000295696">
    <property type="component" value="Unassembled WGS sequence"/>
</dbReference>
<dbReference type="RefSeq" id="WP_165907604.1">
    <property type="nucleotide sequence ID" value="NZ_SLZU01000024.1"/>
</dbReference>
<dbReference type="Gene3D" id="3.40.50.300">
    <property type="entry name" value="P-loop containing nucleotide triphosphate hydrolases"/>
    <property type="match status" value="1"/>
</dbReference>
<dbReference type="InterPro" id="IPR008868">
    <property type="entry name" value="TniB"/>
</dbReference>
<keyword evidence="2" id="KW-1185">Reference proteome</keyword>
<evidence type="ECO:0000313" key="2">
    <source>
        <dbReference type="Proteomes" id="UP000295696"/>
    </source>
</evidence>
<gene>
    <name evidence="1" type="ORF">EDD52_12432</name>
</gene>
<organism evidence="1 2">
    <name type="scientific">Primorskyibacter sedentarius</name>
    <dbReference type="NCBI Taxonomy" id="745311"/>
    <lineage>
        <taxon>Bacteria</taxon>
        <taxon>Pseudomonadati</taxon>
        <taxon>Pseudomonadota</taxon>
        <taxon>Alphaproteobacteria</taxon>
        <taxon>Rhodobacterales</taxon>
        <taxon>Roseobacteraceae</taxon>
        <taxon>Primorskyibacter</taxon>
    </lineage>
</organism>
<protein>
    <submittedName>
        <fullName evidence="1">TniB protein</fullName>
    </submittedName>
</protein>
<name>A0A4R3J3M0_9RHOB</name>
<reference evidence="1 2" key="1">
    <citation type="submission" date="2019-03" db="EMBL/GenBank/DDBJ databases">
        <title>Genomic Encyclopedia of Type Strains, Phase IV (KMG-IV): sequencing the most valuable type-strain genomes for metagenomic binning, comparative biology and taxonomic classification.</title>
        <authorList>
            <person name="Goeker M."/>
        </authorList>
    </citation>
    <scope>NUCLEOTIDE SEQUENCE [LARGE SCALE GENOMIC DNA]</scope>
    <source>
        <strain evidence="1 2">DSM 104836</strain>
    </source>
</reference>